<reference evidence="2 3" key="1">
    <citation type="submission" date="2019-02" db="EMBL/GenBank/DDBJ databases">
        <title>Genomic Encyclopedia of Type Strains, Phase IV (KMG-IV): sequencing the most valuable type-strain genomes for metagenomic binning, comparative biology and taxonomic classification.</title>
        <authorList>
            <person name="Goeker M."/>
        </authorList>
    </citation>
    <scope>NUCLEOTIDE SEQUENCE [LARGE SCALE GENOMIC DNA]</scope>
    <source>
        <strain evidence="2 3">DSM 29486</strain>
    </source>
</reference>
<comment type="caution">
    <text evidence="2">The sequence shown here is derived from an EMBL/GenBank/DDBJ whole genome shotgun (WGS) entry which is preliminary data.</text>
</comment>
<dbReference type="EMBL" id="SGXF01000001">
    <property type="protein sequence ID" value="RZT02972.1"/>
    <property type="molecule type" value="Genomic_DNA"/>
</dbReference>
<protein>
    <submittedName>
        <fullName evidence="2">Sugar phosphate isomerase/epimerase</fullName>
    </submittedName>
</protein>
<name>A0A4Q7PPV5_9FIRM</name>
<dbReference type="Proteomes" id="UP000292927">
    <property type="component" value="Unassembled WGS sequence"/>
</dbReference>
<dbReference type="SUPFAM" id="SSF51658">
    <property type="entry name" value="Xylose isomerase-like"/>
    <property type="match status" value="1"/>
</dbReference>
<dbReference type="InterPro" id="IPR036237">
    <property type="entry name" value="Xyl_isomerase-like_sf"/>
</dbReference>
<dbReference type="Pfam" id="PF01261">
    <property type="entry name" value="AP_endonuc_2"/>
    <property type="match status" value="1"/>
</dbReference>
<dbReference type="Gene3D" id="3.20.20.150">
    <property type="entry name" value="Divalent-metal-dependent TIM barrel enzymes"/>
    <property type="match status" value="1"/>
</dbReference>
<dbReference type="InterPro" id="IPR013022">
    <property type="entry name" value="Xyl_isomerase-like_TIM-brl"/>
</dbReference>
<sequence>MRFGINGTPDHRTPEEWGDRLAEMGFNAAAFPVNYQAPVHLIDGYVKAAEERDIMIAEVGVWKSPFSSDAEKAKEAAVFCEEQFRLADYVKAKCCVNVSGAAGETWYGCYPENFTEELYQKNVEFIQALCDKVKPRHTFYTLEPMQWMAPDSPEQYLRLLKDVDRERFAVHMDLTNFIKDPYTYTHKKELIEKSFRLLGAQTKSCHLKDCLLEDGTTVVIREVLMGEGTMEVAEYLDAIAGLNGEIPVLLEHLPDMHAYQKAAEQVRAIYPPLRRR</sequence>
<feature type="domain" description="Xylose isomerase-like TIM barrel" evidence="1">
    <location>
        <begin position="20"/>
        <end position="265"/>
    </location>
</feature>
<dbReference type="GO" id="GO:0016853">
    <property type="term" value="F:isomerase activity"/>
    <property type="evidence" value="ECO:0007669"/>
    <property type="project" value="UniProtKB-KW"/>
</dbReference>
<dbReference type="AlphaFoldDB" id="A0A4Q7PPV5"/>
<organism evidence="2 3">
    <name type="scientific">Cuneatibacter caecimuris</name>
    <dbReference type="NCBI Taxonomy" id="1796618"/>
    <lineage>
        <taxon>Bacteria</taxon>
        <taxon>Bacillati</taxon>
        <taxon>Bacillota</taxon>
        <taxon>Clostridia</taxon>
        <taxon>Lachnospirales</taxon>
        <taxon>Lachnospiraceae</taxon>
        <taxon>Cuneatibacter</taxon>
    </lineage>
</organism>
<keyword evidence="3" id="KW-1185">Reference proteome</keyword>
<evidence type="ECO:0000313" key="3">
    <source>
        <dbReference type="Proteomes" id="UP000292927"/>
    </source>
</evidence>
<evidence type="ECO:0000259" key="1">
    <source>
        <dbReference type="Pfam" id="PF01261"/>
    </source>
</evidence>
<accession>A0A4Q7PPV5</accession>
<dbReference type="RefSeq" id="WP_130433789.1">
    <property type="nucleotide sequence ID" value="NZ_SGXF01000001.1"/>
</dbReference>
<dbReference type="OrthoDB" id="128241at2"/>
<proteinExistence type="predicted"/>
<gene>
    <name evidence="2" type="ORF">EV209_1105</name>
</gene>
<evidence type="ECO:0000313" key="2">
    <source>
        <dbReference type="EMBL" id="RZT02972.1"/>
    </source>
</evidence>
<keyword evidence="2" id="KW-0413">Isomerase</keyword>